<dbReference type="GO" id="GO:0030497">
    <property type="term" value="P:fatty acid elongation"/>
    <property type="evidence" value="ECO:0007669"/>
    <property type="project" value="TreeGrafter"/>
</dbReference>
<dbReference type="OrthoDB" id="5786478at2"/>
<dbReference type="PANTHER" id="PTHR42760">
    <property type="entry name" value="SHORT-CHAIN DEHYDROGENASES/REDUCTASES FAMILY MEMBER"/>
    <property type="match status" value="1"/>
</dbReference>
<dbReference type="Proteomes" id="UP000271031">
    <property type="component" value="Unassembled WGS sequence"/>
</dbReference>
<dbReference type="PANTHER" id="PTHR42760:SF40">
    <property type="entry name" value="3-OXOACYL-[ACYL-CARRIER-PROTEIN] REDUCTASE, CHLOROPLASTIC"/>
    <property type="match status" value="1"/>
</dbReference>
<evidence type="ECO:0000313" key="4">
    <source>
        <dbReference type="EMBL" id="RNB92297.1"/>
    </source>
</evidence>
<evidence type="ECO:0000256" key="2">
    <source>
        <dbReference type="RuleBase" id="RU000363"/>
    </source>
</evidence>
<comment type="similarity">
    <text evidence="1 2">Belongs to the short-chain dehydrogenases/reductases (SDR) family.</text>
</comment>
<dbReference type="InterPro" id="IPR036291">
    <property type="entry name" value="NAD(P)-bd_dom_sf"/>
</dbReference>
<dbReference type="SMART" id="SM00822">
    <property type="entry name" value="PKS_KR"/>
    <property type="match status" value="1"/>
</dbReference>
<feature type="domain" description="Ketoreductase" evidence="3">
    <location>
        <begin position="41"/>
        <end position="254"/>
    </location>
</feature>
<comment type="caution">
    <text evidence="4">The sequence shown here is derived from an EMBL/GenBank/DDBJ whole genome shotgun (WGS) entry which is preliminary data.</text>
</comment>
<dbReference type="InterPro" id="IPR002347">
    <property type="entry name" value="SDR_fam"/>
</dbReference>
<dbReference type="CDD" id="cd05233">
    <property type="entry name" value="SDR_c"/>
    <property type="match status" value="1"/>
</dbReference>
<protein>
    <submittedName>
        <fullName evidence="4">SDR family NAD(P)-dependent oxidoreductase</fullName>
    </submittedName>
</protein>
<dbReference type="InterPro" id="IPR057326">
    <property type="entry name" value="KR_dom"/>
</dbReference>
<keyword evidence="5" id="KW-1185">Reference proteome</keyword>
<dbReference type="InterPro" id="IPR020904">
    <property type="entry name" value="Sc_DH/Rdtase_CS"/>
</dbReference>
<dbReference type="Pfam" id="PF00106">
    <property type="entry name" value="adh_short"/>
    <property type="match status" value="1"/>
</dbReference>
<gene>
    <name evidence="4" type="ORF">EDM56_00935</name>
</gene>
<organism evidence="4 5">
    <name type="scientific">Brevibacillus fluminis</name>
    <dbReference type="NCBI Taxonomy" id="511487"/>
    <lineage>
        <taxon>Bacteria</taxon>
        <taxon>Bacillati</taxon>
        <taxon>Bacillota</taxon>
        <taxon>Bacilli</taxon>
        <taxon>Bacillales</taxon>
        <taxon>Paenibacillaceae</taxon>
        <taxon>Brevibacillus</taxon>
    </lineage>
</organism>
<proteinExistence type="inferred from homology"/>
<dbReference type="Gene3D" id="3.40.50.720">
    <property type="entry name" value="NAD(P)-binding Rossmann-like Domain"/>
    <property type="match status" value="1"/>
</dbReference>
<reference evidence="4 5" key="1">
    <citation type="submission" date="2018-10" db="EMBL/GenBank/DDBJ databases">
        <title>Phylogenomics of Brevibacillus.</title>
        <authorList>
            <person name="Dunlap C."/>
        </authorList>
    </citation>
    <scope>NUCLEOTIDE SEQUENCE [LARGE SCALE GENOMIC DNA]</scope>
    <source>
        <strain evidence="4 5">JCM 15716</strain>
    </source>
</reference>
<dbReference type="PROSITE" id="PS00061">
    <property type="entry name" value="ADH_SHORT"/>
    <property type="match status" value="1"/>
</dbReference>
<dbReference type="AlphaFoldDB" id="A0A3M8DZ88"/>
<evidence type="ECO:0000259" key="3">
    <source>
        <dbReference type="SMART" id="SM00822"/>
    </source>
</evidence>
<dbReference type="SUPFAM" id="SSF51735">
    <property type="entry name" value="NAD(P)-binding Rossmann-fold domains"/>
    <property type="match status" value="1"/>
</dbReference>
<dbReference type="PRINTS" id="PR00080">
    <property type="entry name" value="SDRFAMILY"/>
</dbReference>
<dbReference type="EMBL" id="RHHQ01000003">
    <property type="protein sequence ID" value="RNB92297.1"/>
    <property type="molecule type" value="Genomic_DNA"/>
</dbReference>
<evidence type="ECO:0000256" key="1">
    <source>
        <dbReference type="ARBA" id="ARBA00006484"/>
    </source>
</evidence>
<accession>A0A3M8DZ88</accession>
<name>A0A3M8DZ88_9BACL</name>
<dbReference type="GO" id="GO:0016616">
    <property type="term" value="F:oxidoreductase activity, acting on the CH-OH group of donors, NAD or NADP as acceptor"/>
    <property type="evidence" value="ECO:0007669"/>
    <property type="project" value="TreeGrafter"/>
</dbReference>
<sequence>MNIGSCHSCRAMQRAKRIRGSCVTCFSSKRGGGKMNDRCVQAAIVTGSTRGIGHAIATSLAQANIAVVVNGTTEEGVNRTVAEIKEAGCLAVGVTGRVEEMETGKKLTQAALDAFGRIDYLVNNAGIVADRMSHKLDEQDWDRVLAVHAKGTFACTQPFLQAKKEVGTGGVIINMTSLAGLHGVVGQLNYAAAKGAILAMTYTLAQEWQQAGIRVHAISPAALTDMTRPHVEKAEAAARAKGEELPDYWRIGQPEDVARLVLHLITHPTETGTVWGVNGEQIGLWSKPAYQQTIIE</sequence>
<evidence type="ECO:0000313" key="5">
    <source>
        <dbReference type="Proteomes" id="UP000271031"/>
    </source>
</evidence>
<dbReference type="PRINTS" id="PR00081">
    <property type="entry name" value="GDHRDH"/>
</dbReference>